<gene>
    <name evidence="2" type="ordered locus">MTH_1096</name>
</gene>
<dbReference type="PANTHER" id="PTHR43031">
    <property type="entry name" value="FAD-DEPENDENT OXIDOREDUCTASE"/>
    <property type="match status" value="1"/>
</dbReference>
<dbReference type="InterPro" id="IPR036873">
    <property type="entry name" value="Rhodanese-like_dom_sf"/>
</dbReference>
<dbReference type="PaxDb" id="187420-MTH_1096"/>
<dbReference type="CDD" id="cd00158">
    <property type="entry name" value="RHOD"/>
    <property type="match status" value="1"/>
</dbReference>
<accession>O27168</accession>
<evidence type="ECO:0000259" key="1">
    <source>
        <dbReference type="PROSITE" id="PS50206"/>
    </source>
</evidence>
<dbReference type="PROSITE" id="PS50206">
    <property type="entry name" value="RHODANESE_3"/>
    <property type="match status" value="1"/>
</dbReference>
<protein>
    <submittedName>
        <fullName evidence="2">Conserved protein</fullName>
    </submittedName>
</protein>
<evidence type="ECO:0000313" key="3">
    <source>
        <dbReference type="Proteomes" id="UP000005223"/>
    </source>
</evidence>
<name>O27168_METTH</name>
<feature type="domain" description="Rhodanese" evidence="1">
    <location>
        <begin position="114"/>
        <end position="200"/>
    </location>
</feature>
<dbReference type="KEGG" id="mth:MTH_1096"/>
<dbReference type="EMBL" id="AE000666">
    <property type="protein sequence ID" value="AAB85585.1"/>
    <property type="molecule type" value="Genomic_DNA"/>
</dbReference>
<evidence type="ECO:0000313" key="2">
    <source>
        <dbReference type="EMBL" id="AAB85585.1"/>
    </source>
</evidence>
<dbReference type="Pfam" id="PF00581">
    <property type="entry name" value="Rhodanese"/>
    <property type="match status" value="1"/>
</dbReference>
<dbReference type="Gene3D" id="3.40.250.10">
    <property type="entry name" value="Rhodanese-like domain"/>
    <property type="match status" value="1"/>
</dbReference>
<sequence>MESEVDAMEGNLRKFRDLLREISCHRSMESLIRDMRAGDHICLIYDGDDEWRGAVVPFIVEGLRRGVDPVRRSLIRLGYDNMAGYLAGGFPSWYMAGLEIMKMRAISVHELREMEGDFFLLDVRKITDRERFHIEGSEHIWVGDLPDNLDLIPEKDVVIYCDSGYKSTIAASILEGHGFNVTTVLGGIGAWLRAGYPVAGDV</sequence>
<dbReference type="GeneID" id="1471504"/>
<dbReference type="SMART" id="SM00450">
    <property type="entry name" value="RHOD"/>
    <property type="match status" value="1"/>
</dbReference>
<organism evidence="2 3">
    <name type="scientific">Methanothermobacter thermautotrophicus (strain ATCC 29096 / DSM 1053 / JCM 10044 / NBRC 100330 / Delta H)</name>
    <name type="common">Methanobacterium thermoautotrophicum</name>
    <dbReference type="NCBI Taxonomy" id="187420"/>
    <lineage>
        <taxon>Archaea</taxon>
        <taxon>Methanobacteriati</taxon>
        <taxon>Methanobacteriota</taxon>
        <taxon>Methanomada group</taxon>
        <taxon>Methanobacteria</taxon>
        <taxon>Methanobacteriales</taxon>
        <taxon>Methanobacteriaceae</taxon>
        <taxon>Methanothermobacter</taxon>
    </lineage>
</organism>
<dbReference type="AlphaFoldDB" id="O27168"/>
<dbReference type="InterPro" id="IPR001763">
    <property type="entry name" value="Rhodanese-like_dom"/>
</dbReference>
<reference evidence="2 3" key="1">
    <citation type="journal article" date="1997" name="J. Bacteriol.">
        <title>Complete genome sequence of Methanobacterium thermoautotrophicum deltaH: functional analysis and comparative genomics.</title>
        <authorList>
            <person name="Smith D.R."/>
            <person name="Doucette-Stamm L.A."/>
            <person name="Deloughery C."/>
            <person name="Lee H.-M."/>
            <person name="Dubois J."/>
            <person name="Aldredge T."/>
            <person name="Bashirzadeh R."/>
            <person name="Blakely D."/>
            <person name="Cook R."/>
            <person name="Gilbert K."/>
            <person name="Harrison D."/>
            <person name="Hoang L."/>
            <person name="Keagle P."/>
            <person name="Lumm W."/>
            <person name="Pothier B."/>
            <person name="Qiu D."/>
            <person name="Spadafora R."/>
            <person name="Vicare R."/>
            <person name="Wang Y."/>
            <person name="Wierzbowski J."/>
            <person name="Gibson R."/>
            <person name="Jiwani N."/>
            <person name="Caruso A."/>
            <person name="Bush D."/>
            <person name="Safer H."/>
            <person name="Patwell D."/>
            <person name="Prabhakar S."/>
            <person name="McDougall S."/>
            <person name="Shimer G."/>
            <person name="Goyal A."/>
            <person name="Pietrovski S."/>
            <person name="Church G.M."/>
            <person name="Daniels C.J."/>
            <person name="Mao J.-i."/>
            <person name="Rice P."/>
            <person name="Nolling J."/>
            <person name="Reeve J.N."/>
        </authorList>
    </citation>
    <scope>NUCLEOTIDE SEQUENCE [LARGE SCALE GENOMIC DNA]</scope>
    <source>
        <strain evidence="3">ATCC 29096 / DSM 1053 / JCM 10044 / NBRC 100330 / Delta H</strain>
    </source>
</reference>
<keyword evidence="3" id="KW-1185">Reference proteome</keyword>
<dbReference type="HOGENOM" id="CLU_1352135_0_0_2"/>
<dbReference type="PANTHER" id="PTHR43031:SF1">
    <property type="entry name" value="PYRIDINE NUCLEOTIDE-DISULPHIDE OXIDOREDUCTASE"/>
    <property type="match status" value="1"/>
</dbReference>
<proteinExistence type="predicted"/>
<dbReference type="EnsemblBacteria" id="AAB85585">
    <property type="protein sequence ID" value="AAB85585"/>
    <property type="gene ID" value="MTH_1096"/>
</dbReference>
<dbReference type="InterPro" id="IPR050229">
    <property type="entry name" value="GlpE_sulfurtransferase"/>
</dbReference>
<dbReference type="InParanoid" id="O27168"/>
<dbReference type="PIR" id="F69012">
    <property type="entry name" value="F69012"/>
</dbReference>
<dbReference type="STRING" id="187420.MTH_1096"/>
<dbReference type="RefSeq" id="WP_010876720.1">
    <property type="nucleotide sequence ID" value="NC_000916.1"/>
</dbReference>
<dbReference type="Proteomes" id="UP000005223">
    <property type="component" value="Chromosome"/>
</dbReference>
<dbReference type="SUPFAM" id="SSF52821">
    <property type="entry name" value="Rhodanese/Cell cycle control phosphatase"/>
    <property type="match status" value="1"/>
</dbReference>